<gene>
    <name evidence="5" type="ORF">CQW23_08487</name>
</gene>
<reference evidence="6" key="2">
    <citation type="journal article" date="2017" name="J. Anim. Genet.">
        <title>Multiple reference genome sequences of hot pepper reveal the massive evolution of plant disease resistance genes by retroduplication.</title>
        <authorList>
            <person name="Kim S."/>
            <person name="Park J."/>
            <person name="Yeom S.-I."/>
            <person name="Kim Y.-M."/>
            <person name="Seo E."/>
            <person name="Kim K.-T."/>
            <person name="Kim M.-S."/>
            <person name="Lee J.M."/>
            <person name="Cheong K."/>
            <person name="Shin H.-S."/>
            <person name="Kim S.-B."/>
            <person name="Han K."/>
            <person name="Lee J."/>
            <person name="Park M."/>
            <person name="Lee H.-A."/>
            <person name="Lee H.-Y."/>
            <person name="Lee Y."/>
            <person name="Oh S."/>
            <person name="Lee J.H."/>
            <person name="Choi E."/>
            <person name="Choi E."/>
            <person name="Lee S.E."/>
            <person name="Jeon J."/>
            <person name="Kim H."/>
            <person name="Choi G."/>
            <person name="Song H."/>
            <person name="Lee J."/>
            <person name="Lee S.-C."/>
            <person name="Kwon J.-K."/>
            <person name="Lee H.-Y."/>
            <person name="Koo N."/>
            <person name="Hong Y."/>
            <person name="Kim R.W."/>
            <person name="Kang W.-H."/>
            <person name="Huh J.H."/>
            <person name="Kang B.-C."/>
            <person name="Yang T.-J."/>
            <person name="Lee Y.-H."/>
            <person name="Bennetzen J.L."/>
            <person name="Choi D."/>
        </authorList>
    </citation>
    <scope>NUCLEOTIDE SEQUENCE [LARGE SCALE GENOMIC DNA]</scope>
    <source>
        <strain evidence="6">cv. PBC81</strain>
    </source>
</reference>
<evidence type="ECO:0000256" key="2">
    <source>
        <dbReference type="ARBA" id="ARBA00022670"/>
    </source>
</evidence>
<dbReference type="GO" id="GO:0008234">
    <property type="term" value="F:cysteine-type peptidase activity"/>
    <property type="evidence" value="ECO:0007669"/>
    <property type="project" value="InterPro"/>
</dbReference>
<dbReference type="InterPro" id="IPR003653">
    <property type="entry name" value="Peptidase_C48_C"/>
</dbReference>
<evidence type="ECO:0000256" key="3">
    <source>
        <dbReference type="ARBA" id="ARBA00022801"/>
    </source>
</evidence>
<dbReference type="PANTHER" id="PTHR33022:SF26">
    <property type="entry name" value="UBIQUITIN-LIKE PROTEASE FAMILY PROFILE DOMAIN-CONTAINING PROTEIN"/>
    <property type="match status" value="1"/>
</dbReference>
<dbReference type="SUPFAM" id="SSF54001">
    <property type="entry name" value="Cysteine proteinases"/>
    <property type="match status" value="1"/>
</dbReference>
<dbReference type="Gene3D" id="3.40.395.10">
    <property type="entry name" value="Adenoviral Proteinase, Chain A"/>
    <property type="match status" value="1"/>
</dbReference>
<name>A0A2G2X953_CAPBA</name>
<accession>A0A2G2X953</accession>
<keyword evidence="2" id="KW-0645">Protease</keyword>
<keyword evidence="6" id="KW-1185">Reference proteome</keyword>
<evidence type="ECO:0000256" key="1">
    <source>
        <dbReference type="ARBA" id="ARBA00005234"/>
    </source>
</evidence>
<feature type="domain" description="Ubiquitin-like protease family profile" evidence="4">
    <location>
        <begin position="4"/>
        <end position="52"/>
    </location>
</feature>
<dbReference type="Pfam" id="PF02902">
    <property type="entry name" value="Peptidase_C48"/>
    <property type="match status" value="1"/>
</dbReference>
<sequence length="74" mass="8471">MFDVLFEDDLPQQPNGGLDCGVFMVIYAECLSYGHKVIATKFNINALRTRYDALLWDYGSENKKQMPLVMSNHP</sequence>
<organism evidence="5 6">
    <name type="scientific">Capsicum baccatum</name>
    <name type="common">Peruvian pepper</name>
    <dbReference type="NCBI Taxonomy" id="33114"/>
    <lineage>
        <taxon>Eukaryota</taxon>
        <taxon>Viridiplantae</taxon>
        <taxon>Streptophyta</taxon>
        <taxon>Embryophyta</taxon>
        <taxon>Tracheophyta</taxon>
        <taxon>Spermatophyta</taxon>
        <taxon>Magnoliopsida</taxon>
        <taxon>eudicotyledons</taxon>
        <taxon>Gunneridae</taxon>
        <taxon>Pentapetalae</taxon>
        <taxon>asterids</taxon>
        <taxon>lamiids</taxon>
        <taxon>Solanales</taxon>
        <taxon>Solanaceae</taxon>
        <taxon>Solanoideae</taxon>
        <taxon>Capsiceae</taxon>
        <taxon>Capsicum</taxon>
    </lineage>
</organism>
<dbReference type="Proteomes" id="UP000224567">
    <property type="component" value="Unassembled WGS sequence"/>
</dbReference>
<dbReference type="OrthoDB" id="1305603at2759"/>
<dbReference type="EMBL" id="MLFT02000003">
    <property type="protein sequence ID" value="PHT54025.1"/>
    <property type="molecule type" value="Genomic_DNA"/>
</dbReference>
<reference evidence="5 6" key="1">
    <citation type="journal article" date="2017" name="Genome Biol.">
        <title>New reference genome sequences of hot pepper reveal the massive evolution of plant disease-resistance genes by retroduplication.</title>
        <authorList>
            <person name="Kim S."/>
            <person name="Park J."/>
            <person name="Yeom S.I."/>
            <person name="Kim Y.M."/>
            <person name="Seo E."/>
            <person name="Kim K.T."/>
            <person name="Kim M.S."/>
            <person name="Lee J.M."/>
            <person name="Cheong K."/>
            <person name="Shin H.S."/>
            <person name="Kim S.B."/>
            <person name="Han K."/>
            <person name="Lee J."/>
            <person name="Park M."/>
            <person name="Lee H.A."/>
            <person name="Lee H.Y."/>
            <person name="Lee Y."/>
            <person name="Oh S."/>
            <person name="Lee J.H."/>
            <person name="Choi E."/>
            <person name="Choi E."/>
            <person name="Lee S.E."/>
            <person name="Jeon J."/>
            <person name="Kim H."/>
            <person name="Choi G."/>
            <person name="Song H."/>
            <person name="Lee J."/>
            <person name="Lee S.C."/>
            <person name="Kwon J.K."/>
            <person name="Lee H.Y."/>
            <person name="Koo N."/>
            <person name="Hong Y."/>
            <person name="Kim R.W."/>
            <person name="Kang W.H."/>
            <person name="Huh J.H."/>
            <person name="Kang B.C."/>
            <person name="Yang T.J."/>
            <person name="Lee Y.H."/>
            <person name="Bennetzen J.L."/>
            <person name="Choi D."/>
        </authorList>
    </citation>
    <scope>NUCLEOTIDE SEQUENCE [LARGE SCALE GENOMIC DNA]</scope>
    <source>
        <strain evidence="6">cv. PBC81</strain>
    </source>
</reference>
<dbReference type="GO" id="GO:0006508">
    <property type="term" value="P:proteolysis"/>
    <property type="evidence" value="ECO:0007669"/>
    <property type="project" value="UniProtKB-KW"/>
</dbReference>
<evidence type="ECO:0000259" key="4">
    <source>
        <dbReference type="Pfam" id="PF02902"/>
    </source>
</evidence>
<evidence type="ECO:0000313" key="5">
    <source>
        <dbReference type="EMBL" id="PHT54025.1"/>
    </source>
</evidence>
<keyword evidence="3" id="KW-0378">Hydrolase</keyword>
<protein>
    <recommendedName>
        <fullName evidence="4">Ubiquitin-like protease family profile domain-containing protein</fullName>
    </recommendedName>
</protein>
<comment type="similarity">
    <text evidence="1">Belongs to the peptidase C48 family.</text>
</comment>
<dbReference type="AlphaFoldDB" id="A0A2G2X953"/>
<proteinExistence type="inferred from homology"/>
<dbReference type="InterPro" id="IPR038765">
    <property type="entry name" value="Papain-like_cys_pep_sf"/>
</dbReference>
<dbReference type="PANTHER" id="PTHR33022">
    <property type="entry name" value="DUF1985 DOMAIN-CONTAINING PROTEIN"/>
    <property type="match status" value="1"/>
</dbReference>
<evidence type="ECO:0000313" key="6">
    <source>
        <dbReference type="Proteomes" id="UP000224567"/>
    </source>
</evidence>
<comment type="caution">
    <text evidence="5">The sequence shown here is derived from an EMBL/GenBank/DDBJ whole genome shotgun (WGS) entry which is preliminary data.</text>
</comment>